<feature type="transmembrane region" description="Helical" evidence="6">
    <location>
        <begin position="459"/>
        <end position="481"/>
    </location>
</feature>
<dbReference type="Gene3D" id="1.20.1250.20">
    <property type="entry name" value="MFS general substrate transporter like domains"/>
    <property type="match status" value="2"/>
</dbReference>
<sequence length="518" mass="57514">MAVPRTSQEKADVETLAAEAVDVMDKAKDLPTFGALGQEELEFLANFSEQARKKVVRKVDWRLIPMLLFLFLISYLDKTNIGNAKIEGLLPSLHMTGNQYNIALSIFFIPYILAEIPSNLILNKFKKPSQYIALIVFLWGVIMVCTGFVTNFSTLCAVRFLLGLFEAGFFPGAILLVSKWYVPDEVQTRIALIYTSAATGGAFSGLLAFGIAKMNGIAGYEGWRWIFIVEGLATVFMAFVCLLVLVDSPALSSAWLTPDEVRYLELRQVARRAARPEDYREKSLDRSVLWAVLRDWKVYLLVLAQWSNMVPNYAMKFTMPSIVRSMGFASATAQLLTIPPYACGAVSGYVLSLFADRYVWRMPFILGPQACVVVAFAVLFVKAGDIQHNIGVCYFGVCLACLGMYPIFPGVNAWNVANQAGPTKRAVSIAYLVAMGNVGGVIGSYIYKEDEAPEYPTGFGNSLAFAAAGLIAALLLEYLLLRSNRRNEKLTEVEVRARYTDEELERMGDRSPLYKYAL</sequence>
<evidence type="ECO:0000259" key="7">
    <source>
        <dbReference type="PROSITE" id="PS50850"/>
    </source>
</evidence>
<comment type="subcellular location">
    <subcellularLocation>
        <location evidence="1">Membrane</location>
        <topology evidence="1">Multi-pass membrane protein</topology>
    </subcellularLocation>
</comment>
<feature type="transmembrane region" description="Helical" evidence="6">
    <location>
        <begin position="223"/>
        <end position="246"/>
    </location>
</feature>
<dbReference type="InterPro" id="IPR036259">
    <property type="entry name" value="MFS_trans_sf"/>
</dbReference>
<feature type="transmembrane region" description="Helical" evidence="6">
    <location>
        <begin position="429"/>
        <end position="447"/>
    </location>
</feature>
<dbReference type="EMBL" id="SKBQ01000066">
    <property type="protein sequence ID" value="TPX09500.1"/>
    <property type="molecule type" value="Genomic_DNA"/>
</dbReference>
<evidence type="ECO:0000313" key="9">
    <source>
        <dbReference type="Proteomes" id="UP000319257"/>
    </source>
</evidence>
<gene>
    <name evidence="8" type="ORF">E0L32_009243</name>
</gene>
<evidence type="ECO:0000256" key="6">
    <source>
        <dbReference type="SAM" id="Phobius"/>
    </source>
</evidence>
<dbReference type="SUPFAM" id="SSF103473">
    <property type="entry name" value="MFS general substrate transporter"/>
    <property type="match status" value="1"/>
</dbReference>
<dbReference type="Proteomes" id="UP000319257">
    <property type="component" value="Unassembled WGS sequence"/>
</dbReference>
<evidence type="ECO:0000256" key="4">
    <source>
        <dbReference type="ARBA" id="ARBA00022989"/>
    </source>
</evidence>
<dbReference type="OrthoDB" id="2962993at2759"/>
<organism evidence="8 9">
    <name type="scientific">Thyridium curvatum</name>
    <dbReference type="NCBI Taxonomy" id="1093900"/>
    <lineage>
        <taxon>Eukaryota</taxon>
        <taxon>Fungi</taxon>
        <taxon>Dikarya</taxon>
        <taxon>Ascomycota</taxon>
        <taxon>Pezizomycotina</taxon>
        <taxon>Sordariomycetes</taxon>
        <taxon>Sordariomycetidae</taxon>
        <taxon>Thyridiales</taxon>
        <taxon>Thyridiaceae</taxon>
        <taxon>Thyridium</taxon>
    </lineage>
</organism>
<evidence type="ECO:0000313" key="8">
    <source>
        <dbReference type="EMBL" id="TPX09500.1"/>
    </source>
</evidence>
<feature type="transmembrane region" description="Helical" evidence="6">
    <location>
        <begin position="358"/>
        <end position="380"/>
    </location>
</feature>
<feature type="transmembrane region" description="Helical" evidence="6">
    <location>
        <begin position="386"/>
        <end position="408"/>
    </location>
</feature>
<keyword evidence="5 6" id="KW-0472">Membrane</keyword>
<dbReference type="GO" id="GO:0022857">
    <property type="term" value="F:transmembrane transporter activity"/>
    <property type="evidence" value="ECO:0007669"/>
    <property type="project" value="InterPro"/>
</dbReference>
<dbReference type="Pfam" id="PF07690">
    <property type="entry name" value="MFS_1"/>
    <property type="match status" value="1"/>
</dbReference>
<dbReference type="FunFam" id="1.20.1250.20:FF:000034">
    <property type="entry name" value="MFS general substrate transporter"/>
    <property type="match status" value="1"/>
</dbReference>
<comment type="caution">
    <text evidence="8">The sequence shown here is derived from an EMBL/GenBank/DDBJ whole genome shotgun (WGS) entry which is preliminary data.</text>
</comment>
<keyword evidence="9" id="KW-1185">Reference proteome</keyword>
<evidence type="ECO:0000256" key="1">
    <source>
        <dbReference type="ARBA" id="ARBA00004141"/>
    </source>
</evidence>
<feature type="transmembrane region" description="Helical" evidence="6">
    <location>
        <begin position="59"/>
        <end position="76"/>
    </location>
</feature>
<dbReference type="AlphaFoldDB" id="A0A507AZ35"/>
<evidence type="ECO:0000256" key="5">
    <source>
        <dbReference type="ARBA" id="ARBA00023136"/>
    </source>
</evidence>
<feature type="transmembrane region" description="Helical" evidence="6">
    <location>
        <begin position="131"/>
        <end position="152"/>
    </location>
</feature>
<reference evidence="8 9" key="1">
    <citation type="submission" date="2019-06" db="EMBL/GenBank/DDBJ databases">
        <title>Draft genome sequence of the filamentous fungus Phialemoniopsis curvata isolated from diesel fuel.</title>
        <authorList>
            <person name="Varaljay V.A."/>
            <person name="Lyon W.J."/>
            <person name="Crouch A.L."/>
            <person name="Drake C.E."/>
            <person name="Hollomon J.M."/>
            <person name="Nadeau L.J."/>
            <person name="Nunn H.S."/>
            <person name="Stevenson B.S."/>
            <person name="Bojanowski C.L."/>
            <person name="Crookes-Goodson W.J."/>
        </authorList>
    </citation>
    <scope>NUCLEOTIDE SEQUENCE [LARGE SCALE GENOMIC DNA]</scope>
    <source>
        <strain evidence="8 9">D216</strain>
    </source>
</reference>
<dbReference type="PANTHER" id="PTHR43791">
    <property type="entry name" value="PERMEASE-RELATED"/>
    <property type="match status" value="1"/>
</dbReference>
<protein>
    <recommendedName>
        <fullName evidence="7">Major facilitator superfamily (MFS) profile domain-containing protein</fullName>
    </recommendedName>
</protein>
<dbReference type="GeneID" id="41976690"/>
<evidence type="ECO:0000256" key="2">
    <source>
        <dbReference type="ARBA" id="ARBA00022448"/>
    </source>
</evidence>
<feature type="transmembrane region" description="Helical" evidence="6">
    <location>
        <begin position="190"/>
        <end position="211"/>
    </location>
</feature>
<evidence type="ECO:0000256" key="3">
    <source>
        <dbReference type="ARBA" id="ARBA00022692"/>
    </source>
</evidence>
<dbReference type="PROSITE" id="PS50850">
    <property type="entry name" value="MFS"/>
    <property type="match status" value="1"/>
</dbReference>
<dbReference type="InParanoid" id="A0A507AZ35"/>
<dbReference type="RefSeq" id="XP_030991211.1">
    <property type="nucleotide sequence ID" value="XM_031144186.1"/>
</dbReference>
<feature type="transmembrane region" description="Helical" evidence="6">
    <location>
        <begin position="100"/>
        <end position="122"/>
    </location>
</feature>
<keyword evidence="2" id="KW-0813">Transport</keyword>
<dbReference type="InterPro" id="IPR020846">
    <property type="entry name" value="MFS_dom"/>
</dbReference>
<dbReference type="GO" id="GO:0016020">
    <property type="term" value="C:membrane"/>
    <property type="evidence" value="ECO:0007669"/>
    <property type="project" value="UniProtKB-SubCell"/>
</dbReference>
<dbReference type="FunFam" id="1.20.1250.20:FF:000364">
    <property type="entry name" value="MFS general substrate transporter"/>
    <property type="match status" value="1"/>
</dbReference>
<dbReference type="PANTHER" id="PTHR43791:SF79">
    <property type="entry name" value="MAJOR FACILITATOR SUPERFAMILY (MFS) PROFILE DOMAIN-CONTAINING PROTEIN"/>
    <property type="match status" value="1"/>
</dbReference>
<feature type="domain" description="Major facilitator superfamily (MFS) profile" evidence="7">
    <location>
        <begin position="63"/>
        <end position="485"/>
    </location>
</feature>
<name>A0A507AZ35_9PEZI</name>
<accession>A0A507AZ35</accession>
<proteinExistence type="predicted"/>
<keyword evidence="4 6" id="KW-1133">Transmembrane helix</keyword>
<keyword evidence="3 6" id="KW-0812">Transmembrane</keyword>
<dbReference type="InterPro" id="IPR011701">
    <property type="entry name" value="MFS"/>
</dbReference>
<feature type="transmembrane region" description="Helical" evidence="6">
    <location>
        <begin position="158"/>
        <end position="178"/>
    </location>
</feature>